<dbReference type="PANTHER" id="PTHR46268:SF6">
    <property type="entry name" value="UNIVERSAL STRESS PROTEIN UP12"/>
    <property type="match status" value="1"/>
</dbReference>
<sequence length="218" mass="23505">MDWFCDRLVGEGTCTTWASQWAGSCQWAKLGCACKICQETSQITNWMPLGPPWTVDRQTVPTAQAREGKAMFRRIIVGLDGSEKSKKGARVAYDLSKVYSGKVTLVHVPHTETAAYVNSLLPDYYAGLATPGFHDIDLAGQKVLDEALEMAADVGFDAVKTHMPHGDAASEILLHADEIGADLIITGRRGLGRISSAVLGSTTQQINHLAKCACLSIV</sequence>
<dbReference type="Proteomes" id="UP001627408">
    <property type="component" value="Unassembled WGS sequence"/>
</dbReference>
<dbReference type="Pfam" id="PF00582">
    <property type="entry name" value="Usp"/>
    <property type="match status" value="1"/>
</dbReference>
<dbReference type="SUPFAM" id="SSF52402">
    <property type="entry name" value="Adenine nucleotide alpha hydrolases-like"/>
    <property type="match status" value="1"/>
</dbReference>
<dbReference type="InterPro" id="IPR014729">
    <property type="entry name" value="Rossmann-like_a/b/a_fold"/>
</dbReference>
<protein>
    <submittedName>
        <fullName evidence="3">Universal stress protein</fullName>
    </submittedName>
</protein>
<reference evidence="3 4" key="1">
    <citation type="submission" date="2024-08" db="EMBL/GenBank/DDBJ databases">
        <title>Tateyamaria sp. nov., isolated from marine algae.</title>
        <authorList>
            <person name="Choi B.J."/>
            <person name="Kim J.M."/>
            <person name="Lee J.K."/>
            <person name="Choi D.G."/>
            <person name="Bayburt H."/>
            <person name="Baek J.H."/>
            <person name="Han D.M."/>
            <person name="Jeon C.O."/>
        </authorList>
    </citation>
    <scope>NUCLEOTIDE SEQUENCE [LARGE SCALE GENOMIC DNA]</scope>
    <source>
        <strain evidence="3 4">KMU-156</strain>
    </source>
</reference>
<dbReference type="CDD" id="cd00293">
    <property type="entry name" value="USP-like"/>
    <property type="match status" value="1"/>
</dbReference>
<gene>
    <name evidence="3" type="ORF">ACERZ8_14980</name>
</gene>
<evidence type="ECO:0000313" key="3">
    <source>
        <dbReference type="EMBL" id="MFL4471121.1"/>
    </source>
</evidence>
<name>A0ABW8UVH4_9RHOB</name>
<feature type="domain" description="UspA" evidence="2">
    <location>
        <begin position="71"/>
        <end position="215"/>
    </location>
</feature>
<evidence type="ECO:0000313" key="4">
    <source>
        <dbReference type="Proteomes" id="UP001627408"/>
    </source>
</evidence>
<dbReference type="InterPro" id="IPR006016">
    <property type="entry name" value="UspA"/>
</dbReference>
<dbReference type="RefSeq" id="WP_407592953.1">
    <property type="nucleotide sequence ID" value="NZ_JBHDIY010000002.1"/>
</dbReference>
<keyword evidence="4" id="KW-1185">Reference proteome</keyword>
<dbReference type="PROSITE" id="PS51257">
    <property type="entry name" value="PROKAR_LIPOPROTEIN"/>
    <property type="match status" value="1"/>
</dbReference>
<comment type="similarity">
    <text evidence="1">Belongs to the universal stress protein A family.</text>
</comment>
<dbReference type="Gene3D" id="3.40.50.620">
    <property type="entry name" value="HUPs"/>
    <property type="match status" value="1"/>
</dbReference>
<dbReference type="PANTHER" id="PTHR46268">
    <property type="entry name" value="STRESS RESPONSE PROTEIN NHAX"/>
    <property type="match status" value="1"/>
</dbReference>
<proteinExistence type="inferred from homology"/>
<dbReference type="InterPro" id="IPR006015">
    <property type="entry name" value="Universal_stress_UspA"/>
</dbReference>
<accession>A0ABW8UVH4</accession>
<dbReference type="PRINTS" id="PR01438">
    <property type="entry name" value="UNVRSLSTRESS"/>
</dbReference>
<dbReference type="EMBL" id="JBHDIY010000002">
    <property type="protein sequence ID" value="MFL4471121.1"/>
    <property type="molecule type" value="Genomic_DNA"/>
</dbReference>
<evidence type="ECO:0000259" key="2">
    <source>
        <dbReference type="Pfam" id="PF00582"/>
    </source>
</evidence>
<evidence type="ECO:0000256" key="1">
    <source>
        <dbReference type="ARBA" id="ARBA00008791"/>
    </source>
</evidence>
<comment type="caution">
    <text evidence="3">The sequence shown here is derived from an EMBL/GenBank/DDBJ whole genome shotgun (WGS) entry which is preliminary data.</text>
</comment>
<organism evidence="3 4">
    <name type="scientific">Tateyamaria armeniaca</name>
    <dbReference type="NCBI Taxonomy" id="2518930"/>
    <lineage>
        <taxon>Bacteria</taxon>
        <taxon>Pseudomonadati</taxon>
        <taxon>Pseudomonadota</taxon>
        <taxon>Alphaproteobacteria</taxon>
        <taxon>Rhodobacterales</taxon>
        <taxon>Roseobacteraceae</taxon>
        <taxon>Tateyamaria</taxon>
    </lineage>
</organism>